<accession>A0A2N3IG66</accession>
<feature type="signal peptide" evidence="1">
    <location>
        <begin position="1"/>
        <end position="20"/>
    </location>
</feature>
<dbReference type="Proteomes" id="UP000233387">
    <property type="component" value="Unassembled WGS sequence"/>
</dbReference>
<evidence type="ECO:0000313" key="2">
    <source>
        <dbReference type="EMBL" id="PKQ69316.1"/>
    </source>
</evidence>
<dbReference type="RefSeq" id="WP_101358628.1">
    <property type="nucleotide sequence ID" value="NZ_NKXO01000019.1"/>
</dbReference>
<proteinExistence type="predicted"/>
<evidence type="ECO:0000256" key="1">
    <source>
        <dbReference type="SAM" id="SignalP"/>
    </source>
</evidence>
<dbReference type="EMBL" id="NKXO01000019">
    <property type="protein sequence ID" value="PKQ69316.1"/>
    <property type="molecule type" value="Genomic_DNA"/>
</dbReference>
<reference evidence="2 3" key="1">
    <citation type="submission" date="2017-06" db="EMBL/GenBank/DDBJ databases">
        <title>Raineya orbicola gen. nov., sp. nov. a slightly thermophilic bacterium of the phylum Bacteroidetes and the description of Raineyaceae fam. nov.</title>
        <authorList>
            <person name="Albuquerque L."/>
            <person name="Polonia A.R.M."/>
            <person name="Barroso C."/>
            <person name="Froufe H.J.C."/>
            <person name="Lage O."/>
            <person name="Lobo-Da-Cunha A."/>
            <person name="Egas C."/>
            <person name="Da Costa M.S."/>
        </authorList>
    </citation>
    <scope>NUCLEOTIDE SEQUENCE [LARGE SCALE GENOMIC DNA]</scope>
    <source>
        <strain evidence="2 3">SPSPC-11</strain>
    </source>
</reference>
<sequence>MKKTLYFVLSVILLTHTACFKDPEVLYSGPAVVEFNAAIVAGAPVSFPTINVNNGAGDIFARVNLVGEQRPNDVTILYRVDPTRTTAVEGTHYQLLNKVGSNGSFVIPANRSTAECGVRILQSAPSPGNAVLLVLELLGTEDGSIKASENYKRLTYRIML</sequence>
<dbReference type="OrthoDB" id="674388at2"/>
<name>A0A2N3IG66_9BACT</name>
<feature type="chain" id="PRO_5014606528" description="DUF4843 domain-containing protein" evidence="1">
    <location>
        <begin position="21"/>
        <end position="160"/>
    </location>
</feature>
<evidence type="ECO:0008006" key="4">
    <source>
        <dbReference type="Google" id="ProtNLM"/>
    </source>
</evidence>
<evidence type="ECO:0000313" key="3">
    <source>
        <dbReference type="Proteomes" id="UP000233387"/>
    </source>
</evidence>
<gene>
    <name evidence="2" type="ORF">Rain11_1361</name>
</gene>
<keyword evidence="3" id="KW-1185">Reference proteome</keyword>
<protein>
    <recommendedName>
        <fullName evidence="4">DUF4843 domain-containing protein</fullName>
    </recommendedName>
</protein>
<dbReference type="AlphaFoldDB" id="A0A2N3IG66"/>
<organism evidence="2 3">
    <name type="scientific">Raineya orbicola</name>
    <dbReference type="NCBI Taxonomy" id="2016530"/>
    <lineage>
        <taxon>Bacteria</taxon>
        <taxon>Pseudomonadati</taxon>
        <taxon>Bacteroidota</taxon>
        <taxon>Cytophagia</taxon>
        <taxon>Cytophagales</taxon>
        <taxon>Raineyaceae</taxon>
        <taxon>Raineya</taxon>
    </lineage>
</organism>
<comment type="caution">
    <text evidence="2">The sequence shown here is derived from an EMBL/GenBank/DDBJ whole genome shotgun (WGS) entry which is preliminary data.</text>
</comment>
<keyword evidence="1" id="KW-0732">Signal</keyword>